<reference evidence="6 7" key="1">
    <citation type="submission" date="2016-10" db="EMBL/GenBank/DDBJ databases">
        <authorList>
            <person name="de Groot N.N."/>
        </authorList>
    </citation>
    <scope>NUCLEOTIDE SEQUENCE [LARGE SCALE GENOMIC DNA]</scope>
    <source>
        <strain evidence="6 7">LMG 23650</strain>
    </source>
</reference>
<proteinExistence type="predicted"/>
<dbReference type="Proteomes" id="UP000199548">
    <property type="component" value="Unassembled WGS sequence"/>
</dbReference>
<keyword evidence="2 4" id="KW-0238">DNA-binding</keyword>
<dbReference type="InterPro" id="IPR049445">
    <property type="entry name" value="TetR_SbtR-like_C"/>
</dbReference>
<dbReference type="Pfam" id="PF21597">
    <property type="entry name" value="TetR_C_43"/>
    <property type="match status" value="1"/>
</dbReference>
<dbReference type="AlphaFoldDB" id="A0A1I3EIT7"/>
<dbReference type="STRING" id="420953.SAMN05192543_101903"/>
<dbReference type="RefSeq" id="WP_211367859.1">
    <property type="nucleotide sequence ID" value="NZ_CP041743.1"/>
</dbReference>
<dbReference type="PANTHER" id="PTHR30055:SF234">
    <property type="entry name" value="HTH-TYPE TRANSCRIPTIONAL REGULATOR BETI"/>
    <property type="match status" value="1"/>
</dbReference>
<dbReference type="Pfam" id="PF00440">
    <property type="entry name" value="TetR_N"/>
    <property type="match status" value="1"/>
</dbReference>
<dbReference type="Gene3D" id="1.10.357.10">
    <property type="entry name" value="Tetracycline Repressor, domain 2"/>
    <property type="match status" value="1"/>
</dbReference>
<evidence type="ECO:0000313" key="7">
    <source>
        <dbReference type="Proteomes" id="UP000199548"/>
    </source>
</evidence>
<evidence type="ECO:0000259" key="5">
    <source>
        <dbReference type="PROSITE" id="PS50977"/>
    </source>
</evidence>
<feature type="domain" description="HTH tetR-type" evidence="5">
    <location>
        <begin position="12"/>
        <end position="71"/>
    </location>
</feature>
<name>A0A1I3EIT7_9BURK</name>
<keyword evidence="1" id="KW-0805">Transcription regulation</keyword>
<organism evidence="6 7">
    <name type="scientific">Paraburkholderia megapolitana</name>
    <dbReference type="NCBI Taxonomy" id="420953"/>
    <lineage>
        <taxon>Bacteria</taxon>
        <taxon>Pseudomonadati</taxon>
        <taxon>Pseudomonadota</taxon>
        <taxon>Betaproteobacteria</taxon>
        <taxon>Burkholderiales</taxon>
        <taxon>Burkholderiaceae</taxon>
        <taxon>Paraburkholderia</taxon>
    </lineage>
</organism>
<dbReference type="GO" id="GO:0000976">
    <property type="term" value="F:transcription cis-regulatory region binding"/>
    <property type="evidence" value="ECO:0007669"/>
    <property type="project" value="TreeGrafter"/>
</dbReference>
<evidence type="ECO:0000256" key="3">
    <source>
        <dbReference type="ARBA" id="ARBA00023163"/>
    </source>
</evidence>
<dbReference type="SUPFAM" id="SSF48498">
    <property type="entry name" value="Tetracyclin repressor-like, C-terminal domain"/>
    <property type="match status" value="1"/>
</dbReference>
<keyword evidence="7" id="KW-1185">Reference proteome</keyword>
<dbReference type="PANTHER" id="PTHR30055">
    <property type="entry name" value="HTH-TYPE TRANSCRIPTIONAL REGULATOR RUTR"/>
    <property type="match status" value="1"/>
</dbReference>
<dbReference type="EMBL" id="FOQU01000001">
    <property type="protein sequence ID" value="SFH98889.1"/>
    <property type="molecule type" value="Genomic_DNA"/>
</dbReference>
<protein>
    <submittedName>
        <fullName evidence="6">Transcriptional regulator, TetR family</fullName>
    </submittedName>
</protein>
<dbReference type="GO" id="GO:0003700">
    <property type="term" value="F:DNA-binding transcription factor activity"/>
    <property type="evidence" value="ECO:0007669"/>
    <property type="project" value="TreeGrafter"/>
</dbReference>
<dbReference type="InterPro" id="IPR001647">
    <property type="entry name" value="HTH_TetR"/>
</dbReference>
<evidence type="ECO:0000256" key="1">
    <source>
        <dbReference type="ARBA" id="ARBA00023015"/>
    </source>
</evidence>
<dbReference type="InterPro" id="IPR036271">
    <property type="entry name" value="Tet_transcr_reg_TetR-rel_C_sf"/>
</dbReference>
<gene>
    <name evidence="6" type="ORF">SAMN05192543_101903</name>
</gene>
<evidence type="ECO:0000256" key="4">
    <source>
        <dbReference type="PROSITE-ProRule" id="PRU00335"/>
    </source>
</evidence>
<dbReference type="SUPFAM" id="SSF46689">
    <property type="entry name" value="Homeodomain-like"/>
    <property type="match status" value="1"/>
</dbReference>
<dbReference type="InterPro" id="IPR050109">
    <property type="entry name" value="HTH-type_TetR-like_transc_reg"/>
</dbReference>
<sequence length="203" mass="21900">MSIPSRQRADATKNREQIVVEARRLFSTAASTTSLEAIARAAGVGIGTLYRHFPTKEALVEAVYSSELDALDLEADELLARHLGADAMRQWMDRYAKFVATKHAMHDALRIAMTFRSGTVSETRIRINETIEKFLSAGSRDGSIRSGIRADDLTLSLAGSVVAATASADEEQVGRVLDLVMAGLRSSAPSDSDTDGTKAQATR</sequence>
<dbReference type="PROSITE" id="PS50977">
    <property type="entry name" value="HTH_TETR_2"/>
    <property type="match status" value="1"/>
</dbReference>
<dbReference type="InterPro" id="IPR009057">
    <property type="entry name" value="Homeodomain-like_sf"/>
</dbReference>
<accession>A0A1I3EIT7</accession>
<dbReference type="PRINTS" id="PR00455">
    <property type="entry name" value="HTHTETR"/>
</dbReference>
<evidence type="ECO:0000313" key="6">
    <source>
        <dbReference type="EMBL" id="SFH98889.1"/>
    </source>
</evidence>
<keyword evidence="3" id="KW-0804">Transcription</keyword>
<evidence type="ECO:0000256" key="2">
    <source>
        <dbReference type="ARBA" id="ARBA00023125"/>
    </source>
</evidence>
<feature type="DNA-binding region" description="H-T-H motif" evidence="4">
    <location>
        <begin position="34"/>
        <end position="53"/>
    </location>
</feature>